<dbReference type="RefSeq" id="XP_001837400.2">
    <property type="nucleotide sequence ID" value="XM_001837348.2"/>
</dbReference>
<evidence type="ECO:0000256" key="5">
    <source>
        <dbReference type="ARBA" id="ARBA00022792"/>
    </source>
</evidence>
<evidence type="ECO:0000256" key="2">
    <source>
        <dbReference type="ARBA" id="ARBA00010524"/>
    </source>
</evidence>
<dbReference type="OMA" id="EIMFTNP"/>
<dbReference type="Proteomes" id="UP000001861">
    <property type="component" value="Unassembled WGS sequence"/>
</dbReference>
<evidence type="ECO:0000313" key="14">
    <source>
        <dbReference type="EMBL" id="EAU84316.2"/>
    </source>
</evidence>
<keyword evidence="15" id="KW-1185">Reference proteome</keyword>
<dbReference type="STRING" id="240176.A8NYD4"/>
<dbReference type="InParanoid" id="A8NYD4"/>
<dbReference type="SUPFAM" id="SSF69593">
    <property type="entry name" value="Glycerol-3-phosphate (1)-acyltransferase"/>
    <property type="match status" value="1"/>
</dbReference>
<evidence type="ECO:0000256" key="11">
    <source>
        <dbReference type="ARBA" id="ARBA00047906"/>
    </source>
</evidence>
<keyword evidence="9" id="KW-0012">Acyltransferase</keyword>
<reference evidence="14 15" key="1">
    <citation type="journal article" date="2010" name="Proc. Natl. Acad. Sci. U.S.A.">
        <title>Insights into evolution of multicellular fungi from the assembled chromosomes of the mushroom Coprinopsis cinerea (Coprinus cinereus).</title>
        <authorList>
            <person name="Stajich J.E."/>
            <person name="Wilke S.K."/>
            <person name="Ahren D."/>
            <person name="Au C.H."/>
            <person name="Birren B.W."/>
            <person name="Borodovsky M."/>
            <person name="Burns C."/>
            <person name="Canback B."/>
            <person name="Casselton L.A."/>
            <person name="Cheng C.K."/>
            <person name="Deng J."/>
            <person name="Dietrich F.S."/>
            <person name="Fargo D.C."/>
            <person name="Farman M.L."/>
            <person name="Gathman A.C."/>
            <person name="Goldberg J."/>
            <person name="Guigo R."/>
            <person name="Hoegger P.J."/>
            <person name="Hooker J.B."/>
            <person name="Huggins A."/>
            <person name="James T.Y."/>
            <person name="Kamada T."/>
            <person name="Kilaru S."/>
            <person name="Kodira C."/>
            <person name="Kues U."/>
            <person name="Kupfer D."/>
            <person name="Kwan H.S."/>
            <person name="Lomsadze A."/>
            <person name="Li W."/>
            <person name="Lilly W.W."/>
            <person name="Ma L.J."/>
            <person name="Mackey A.J."/>
            <person name="Manning G."/>
            <person name="Martin F."/>
            <person name="Muraguchi H."/>
            <person name="Natvig D.O."/>
            <person name="Palmerini H."/>
            <person name="Ramesh M.A."/>
            <person name="Rehmeyer C.J."/>
            <person name="Roe B.A."/>
            <person name="Shenoy N."/>
            <person name="Stanke M."/>
            <person name="Ter-Hovhannisyan V."/>
            <person name="Tunlid A."/>
            <person name="Velagapudi R."/>
            <person name="Vision T.J."/>
            <person name="Zeng Q."/>
            <person name="Zolan M.E."/>
            <person name="Pukkila P.J."/>
        </authorList>
    </citation>
    <scope>NUCLEOTIDE SEQUENCE [LARGE SCALE GENOMIC DNA]</scope>
    <source>
        <strain evidence="15">Okayama-7 / 130 / ATCC MYA-4618 / FGSC 9003</strain>
    </source>
</reference>
<dbReference type="CDD" id="cd07989">
    <property type="entry name" value="LPLAT_AGPAT-like"/>
    <property type="match status" value="1"/>
</dbReference>
<protein>
    <recommendedName>
        <fullName evidence="12">Tafazzin family protein</fullName>
    </recommendedName>
</protein>
<evidence type="ECO:0000256" key="6">
    <source>
        <dbReference type="ARBA" id="ARBA00023098"/>
    </source>
</evidence>
<dbReference type="Pfam" id="PF01553">
    <property type="entry name" value="Acyltransferase"/>
    <property type="match status" value="1"/>
</dbReference>
<comment type="catalytic activity">
    <reaction evidence="11">
        <text>1'-[1,2-diacyl-sn-glycero-3-phospho],3'-[1-acyl-sn-glycero-3-phospho]-glycerol + a 1,2-diacyl-sn-glycero-3-phosphocholine = a cardiolipin + a 1-acyl-sn-glycero-3-phosphocholine</text>
        <dbReference type="Rhea" id="RHEA:33731"/>
        <dbReference type="ChEBI" id="CHEBI:57643"/>
        <dbReference type="ChEBI" id="CHEBI:58168"/>
        <dbReference type="ChEBI" id="CHEBI:62237"/>
        <dbReference type="ChEBI" id="CHEBI:64743"/>
    </reaction>
    <physiologicalReaction direction="left-to-right" evidence="11">
        <dbReference type="Rhea" id="RHEA:33732"/>
    </physiologicalReaction>
    <physiologicalReaction direction="right-to-left" evidence="11">
        <dbReference type="Rhea" id="RHEA:33733"/>
    </physiologicalReaction>
</comment>
<evidence type="ECO:0000313" key="15">
    <source>
        <dbReference type="Proteomes" id="UP000001861"/>
    </source>
</evidence>
<dbReference type="VEuPathDB" id="FungiDB:CC1G_01312"/>
<dbReference type="InterPro" id="IPR002123">
    <property type="entry name" value="Plipid/glycerol_acylTrfase"/>
</dbReference>
<dbReference type="GO" id="GO:0035965">
    <property type="term" value="P:cardiolipin acyl-chain remodeling"/>
    <property type="evidence" value="ECO:0007669"/>
    <property type="project" value="TreeGrafter"/>
</dbReference>
<evidence type="ECO:0000256" key="9">
    <source>
        <dbReference type="ARBA" id="ARBA00023315"/>
    </source>
</evidence>
<keyword evidence="7" id="KW-0496">Mitochondrion</keyword>
<dbReference type="PANTHER" id="PTHR12497">
    <property type="entry name" value="TAZ PROTEIN TAFAZZIN"/>
    <property type="match status" value="1"/>
</dbReference>
<proteinExistence type="inferred from homology"/>
<dbReference type="PANTHER" id="PTHR12497:SF0">
    <property type="entry name" value="TAFAZZIN"/>
    <property type="match status" value="1"/>
</dbReference>
<dbReference type="OrthoDB" id="193467at2759"/>
<dbReference type="InterPro" id="IPR000872">
    <property type="entry name" value="Tafazzin"/>
</dbReference>
<dbReference type="EMBL" id="AACS02000005">
    <property type="protein sequence ID" value="EAU84316.2"/>
    <property type="molecule type" value="Genomic_DNA"/>
</dbReference>
<keyword evidence="3" id="KW-0808">Transferase</keyword>
<dbReference type="GO" id="GO:0005743">
    <property type="term" value="C:mitochondrial inner membrane"/>
    <property type="evidence" value="ECO:0007669"/>
    <property type="project" value="UniProtKB-SubCell"/>
</dbReference>
<dbReference type="GO" id="GO:0047184">
    <property type="term" value="F:1-acylglycerophosphocholine O-acyltransferase activity"/>
    <property type="evidence" value="ECO:0007669"/>
    <property type="project" value="TreeGrafter"/>
</dbReference>
<dbReference type="GeneID" id="6013956"/>
<dbReference type="AlphaFoldDB" id="A8NYD4"/>
<comment type="subcellular location">
    <subcellularLocation>
        <location evidence="1">Mitochondrion inner membrane</location>
        <topology evidence="1">Peripheral membrane protein</topology>
        <orientation evidence="1">Intermembrane side</orientation>
    </subcellularLocation>
    <subcellularLocation>
        <location evidence="10">Mitochondrion outer membrane</location>
        <topology evidence="10">Peripheral membrane protein</topology>
        <orientation evidence="10">Intermembrane side</orientation>
    </subcellularLocation>
</comment>
<keyword evidence="8" id="KW-0472">Membrane</keyword>
<keyword evidence="5" id="KW-0999">Mitochondrion inner membrane</keyword>
<feature type="domain" description="Phospholipid/glycerol acyltransferase" evidence="13">
    <location>
        <begin position="55"/>
        <end position="142"/>
    </location>
</feature>
<evidence type="ECO:0000256" key="4">
    <source>
        <dbReference type="ARBA" id="ARBA00022787"/>
    </source>
</evidence>
<evidence type="ECO:0000256" key="3">
    <source>
        <dbReference type="ARBA" id="ARBA00022679"/>
    </source>
</evidence>
<dbReference type="KEGG" id="cci:CC1G_01312"/>
<comment type="caution">
    <text evidence="14">The sequence shown here is derived from an EMBL/GenBank/DDBJ whole genome shotgun (WGS) entry which is preliminary data.</text>
</comment>
<sequence>MAAFFSSLTVASVGLTCKSFLNLGFCSIQVNGLNILLDALNHPERRNDRGLVTERVFSSFFRLGQTLETFRGQGIYQESVNTAIQKLNEGSWVHLFGEGKVNQPDSYTIDPEGYAHIPRFKWGVGRIVMESSNLPVVIPMWLSGYDKLMPEGRPFPRKYLPRLGVRLSVTFGEPIPPELLSQAINHSAPDDKGAPSIDAQRSRLTALIHNHVESLGRTVCGPLLQMKQ</sequence>
<dbReference type="eggNOG" id="KOG2847">
    <property type="taxonomic scope" value="Eukaryota"/>
</dbReference>
<evidence type="ECO:0000256" key="7">
    <source>
        <dbReference type="ARBA" id="ARBA00023128"/>
    </source>
</evidence>
<evidence type="ECO:0000256" key="12">
    <source>
        <dbReference type="RuleBase" id="RU365062"/>
    </source>
</evidence>
<gene>
    <name evidence="14" type="ORF">CC1G_01312</name>
</gene>
<comment type="similarity">
    <text evidence="2 12">Belongs to the taffazin family.</text>
</comment>
<dbReference type="HOGENOM" id="CLU_046747_0_1_1"/>
<keyword evidence="4" id="KW-1000">Mitochondrion outer membrane</keyword>
<keyword evidence="6" id="KW-0443">Lipid metabolism</keyword>
<dbReference type="PRINTS" id="PR00979">
    <property type="entry name" value="TAFAZZIN"/>
</dbReference>
<accession>A8NYD4</accession>
<evidence type="ECO:0000256" key="1">
    <source>
        <dbReference type="ARBA" id="ARBA00004137"/>
    </source>
</evidence>
<dbReference type="GO" id="GO:0005741">
    <property type="term" value="C:mitochondrial outer membrane"/>
    <property type="evidence" value="ECO:0007669"/>
    <property type="project" value="UniProtKB-SubCell"/>
</dbReference>
<name>A8NYD4_COPC7</name>
<evidence type="ECO:0000259" key="13">
    <source>
        <dbReference type="Pfam" id="PF01553"/>
    </source>
</evidence>
<evidence type="ECO:0000256" key="10">
    <source>
        <dbReference type="ARBA" id="ARBA00024323"/>
    </source>
</evidence>
<dbReference type="GO" id="GO:0007007">
    <property type="term" value="P:inner mitochondrial membrane organization"/>
    <property type="evidence" value="ECO:0007669"/>
    <property type="project" value="TreeGrafter"/>
</dbReference>
<organism evidence="14 15">
    <name type="scientific">Coprinopsis cinerea (strain Okayama-7 / 130 / ATCC MYA-4618 / FGSC 9003)</name>
    <name type="common">Inky cap fungus</name>
    <name type="synonym">Hormographiella aspergillata</name>
    <dbReference type="NCBI Taxonomy" id="240176"/>
    <lineage>
        <taxon>Eukaryota</taxon>
        <taxon>Fungi</taxon>
        <taxon>Dikarya</taxon>
        <taxon>Basidiomycota</taxon>
        <taxon>Agaricomycotina</taxon>
        <taxon>Agaricomycetes</taxon>
        <taxon>Agaricomycetidae</taxon>
        <taxon>Agaricales</taxon>
        <taxon>Agaricineae</taxon>
        <taxon>Psathyrellaceae</taxon>
        <taxon>Coprinopsis</taxon>
    </lineage>
</organism>
<evidence type="ECO:0000256" key="8">
    <source>
        <dbReference type="ARBA" id="ARBA00023136"/>
    </source>
</evidence>